<accession>A0A507QTQ0</accession>
<dbReference type="Proteomes" id="UP000319663">
    <property type="component" value="Unassembled WGS sequence"/>
</dbReference>
<organism evidence="1 2">
    <name type="scientific">Monascus purpureus</name>
    <name type="common">Red mold</name>
    <name type="synonym">Monascus anka</name>
    <dbReference type="NCBI Taxonomy" id="5098"/>
    <lineage>
        <taxon>Eukaryota</taxon>
        <taxon>Fungi</taxon>
        <taxon>Dikarya</taxon>
        <taxon>Ascomycota</taxon>
        <taxon>Pezizomycotina</taxon>
        <taxon>Eurotiomycetes</taxon>
        <taxon>Eurotiomycetidae</taxon>
        <taxon>Eurotiales</taxon>
        <taxon>Aspergillaceae</taxon>
        <taxon>Monascus</taxon>
    </lineage>
</organism>
<protein>
    <recommendedName>
        <fullName evidence="3">F-box domain-containing protein</fullName>
    </recommendedName>
</protein>
<evidence type="ECO:0000313" key="2">
    <source>
        <dbReference type="Proteomes" id="UP000319663"/>
    </source>
</evidence>
<dbReference type="AlphaFoldDB" id="A0A507QTQ0"/>
<evidence type="ECO:0008006" key="3">
    <source>
        <dbReference type="Google" id="ProtNLM"/>
    </source>
</evidence>
<dbReference type="EMBL" id="VIFY01000101">
    <property type="protein sequence ID" value="TQB70615.1"/>
    <property type="molecule type" value="Genomic_DNA"/>
</dbReference>
<evidence type="ECO:0000313" key="1">
    <source>
        <dbReference type="EMBL" id="TQB70615.1"/>
    </source>
</evidence>
<name>A0A507QTQ0_MONPU</name>
<sequence>MLVGLLKKSFPFAREVRELQEYEILDNPYLLKSRGREHVHRIFSQVACRYDHLARGKSRSIQKYKLCADFGDSGEREFFPVQHWEVHASHPTRVDCPFSEAFWSYEDGLVVYPSADHHRLVLMDLNSENDRCTIVPFIITGKVVRRVRLHQRVLVIEWAEPNAFHWLDDTDGVHRHFASSFDVTRIPELEDNDHRCPWTVTFRNEWKIMFLGHPLSERDRFFSSHNKTHYVIYVWQPNRSLYTADEDAPIESLTVWDISTPSTYRSPLDPKGRLRGNGLNPGPFIISRFGFRELGFFQVRQRGCPRIQRLEMTDDAQAIEITETVLRNIWSTPSKWTPEVCTTSIPVTGTGPCWRRKTEAVFPPTRGNGTFSASPLVASGDDENGEYWYSIISEAADRLAQVRFCLHFAPTWPTLDMRLSIRTPSSNIVLYIEEFFQLVAKGKICGDERFVVGENHMGELVVCRFDR</sequence>
<reference evidence="1 2" key="1">
    <citation type="submission" date="2019-06" db="EMBL/GenBank/DDBJ databases">
        <title>Wine fermentation using esterase from Monascus purpureus.</title>
        <authorList>
            <person name="Geng C."/>
            <person name="Zhang Y."/>
        </authorList>
    </citation>
    <scope>NUCLEOTIDE SEQUENCE [LARGE SCALE GENOMIC DNA]</scope>
    <source>
        <strain evidence="1">HQ1</strain>
    </source>
</reference>
<comment type="caution">
    <text evidence="1">The sequence shown here is derived from an EMBL/GenBank/DDBJ whole genome shotgun (WGS) entry which is preliminary data.</text>
</comment>
<keyword evidence="2" id="KW-1185">Reference proteome</keyword>
<proteinExistence type="predicted"/>
<gene>
    <name evidence="1" type="ORF">MPDQ_000286</name>
</gene>